<feature type="region of interest" description="Disordered" evidence="2">
    <location>
        <begin position="1"/>
        <end position="22"/>
    </location>
</feature>
<feature type="non-terminal residue" evidence="3">
    <location>
        <position position="1"/>
    </location>
</feature>
<feature type="region of interest" description="Disordered" evidence="2">
    <location>
        <begin position="265"/>
        <end position="306"/>
    </location>
</feature>
<feature type="compositionally biased region" description="Polar residues" evidence="2">
    <location>
        <begin position="349"/>
        <end position="367"/>
    </location>
</feature>
<feature type="region of interest" description="Disordered" evidence="2">
    <location>
        <begin position="344"/>
        <end position="368"/>
    </location>
</feature>
<name>A0A9W8BEA6_9FUNG</name>
<reference evidence="3" key="1">
    <citation type="submission" date="2022-07" db="EMBL/GenBank/DDBJ databases">
        <title>Phylogenomic reconstructions and comparative analyses of Kickxellomycotina fungi.</title>
        <authorList>
            <person name="Reynolds N.K."/>
            <person name="Stajich J.E."/>
            <person name="Barry K."/>
            <person name="Grigoriev I.V."/>
            <person name="Crous P."/>
            <person name="Smith M.E."/>
        </authorList>
    </citation>
    <scope>NUCLEOTIDE SEQUENCE</scope>
    <source>
        <strain evidence="3">IMI 214461</strain>
    </source>
</reference>
<evidence type="ECO:0000313" key="3">
    <source>
        <dbReference type="EMBL" id="KAJ1998561.1"/>
    </source>
</evidence>
<dbReference type="AlphaFoldDB" id="A0A9W8BEA6"/>
<evidence type="ECO:0000256" key="1">
    <source>
        <dbReference type="SAM" id="Coils"/>
    </source>
</evidence>
<feature type="coiled-coil region" evidence="1">
    <location>
        <begin position="30"/>
        <end position="71"/>
    </location>
</feature>
<sequence length="669" mass="71505">EAARENAKARARHRPKSTATAADAVSAATEDLAEMDIAELRDEVATLRIDAVHKDETIRRLEVMVAELERKQNPEGGKLRGRAAALQAEVDDLAAQLAVRDKKIDALEAALHIPATAAVDAASPDLAARIAQLDLKLISLEAAVSERDQQIVVLKRELSDAAAAASERPMRLRQPPAAARSPSVQAARHATADLPSKAASACYDQQPASNARSRSGMRGAQPQDGQGEALYAEIASLRAKVDRLLQGRAALQELVTEQQVKIRQLRNGGDTSATAPDGDVTGASQPLMTQSTAPTTHTQRKRVPPADCADEVERVGVVVPKRPKSAPVTPFELLSRNILASVSAGKASTPKQSRQAVVRQSDSSGDSATEAIERLLRDKRISSVNRTKRLLKFIQISPQNLHAALLAMPDDMPAIDFVEFFRALPPILLSLASASKPGTPASTRVLPCRAPSSALACADRLPHGLYDNEASMTMSLWVLCVKNGREAFFSDLMRMLAMLIVAPPSDIALPAVCSLARIFSAISLLATDIQRVRVLLCDIFMDAVDGLHTLPVLANTLAVWPDVLAMPPSNSPAPASAQALSLGLVIRAFQAVASGFHDVYAEARGKDEADALYSVMVDRCAWRPPCDAEFADRLLVEVGEVLQQLDQASPAYSIALCARSVLAPYAVAS</sequence>
<organism evidence="3 4">
    <name type="scientific">Coemansia thaxteri</name>
    <dbReference type="NCBI Taxonomy" id="2663907"/>
    <lineage>
        <taxon>Eukaryota</taxon>
        <taxon>Fungi</taxon>
        <taxon>Fungi incertae sedis</taxon>
        <taxon>Zoopagomycota</taxon>
        <taxon>Kickxellomycotina</taxon>
        <taxon>Kickxellomycetes</taxon>
        <taxon>Kickxellales</taxon>
        <taxon>Kickxellaceae</taxon>
        <taxon>Coemansia</taxon>
    </lineage>
</organism>
<keyword evidence="4" id="KW-1185">Reference proteome</keyword>
<keyword evidence="1" id="KW-0175">Coiled coil</keyword>
<proteinExistence type="predicted"/>
<evidence type="ECO:0000313" key="4">
    <source>
        <dbReference type="Proteomes" id="UP001150907"/>
    </source>
</evidence>
<protein>
    <submittedName>
        <fullName evidence="3">Uncharacterized protein</fullName>
    </submittedName>
</protein>
<comment type="caution">
    <text evidence="3">The sequence shown here is derived from an EMBL/GenBank/DDBJ whole genome shotgun (WGS) entry which is preliminary data.</text>
</comment>
<feature type="compositionally biased region" description="Polar residues" evidence="2">
    <location>
        <begin position="282"/>
        <end position="297"/>
    </location>
</feature>
<dbReference type="Proteomes" id="UP001150907">
    <property type="component" value="Unassembled WGS sequence"/>
</dbReference>
<dbReference type="OrthoDB" id="5589812at2759"/>
<dbReference type="EMBL" id="JANBQF010000928">
    <property type="protein sequence ID" value="KAJ1998561.1"/>
    <property type="molecule type" value="Genomic_DNA"/>
</dbReference>
<gene>
    <name evidence="3" type="ORF">H4R26_005409</name>
</gene>
<evidence type="ECO:0000256" key="2">
    <source>
        <dbReference type="SAM" id="MobiDB-lite"/>
    </source>
</evidence>
<accession>A0A9W8BEA6</accession>
<feature type="region of interest" description="Disordered" evidence="2">
    <location>
        <begin position="164"/>
        <end position="224"/>
    </location>
</feature>